<gene>
    <name evidence="8" type="ORF">L596_028177</name>
</gene>
<comment type="function">
    <text evidence="5">Required for correct functioning of the GINS complex, a complex that plays an essential role in the initiation of DNA replication, and progression of DNA replication forks. GINS complex seems to bind preferentially to single-stranded DNA.</text>
</comment>
<evidence type="ECO:0000256" key="1">
    <source>
        <dbReference type="ARBA" id="ARBA00004123"/>
    </source>
</evidence>
<comment type="subunit">
    <text evidence="5">Component of the GINS complex.</text>
</comment>
<dbReference type="Pfam" id="PF05916">
    <property type="entry name" value="Sld5"/>
    <property type="match status" value="1"/>
</dbReference>
<evidence type="ECO:0000256" key="4">
    <source>
        <dbReference type="ARBA" id="ARBA00023242"/>
    </source>
</evidence>
<sequence length="166" mass="19270">MRQCIVTINNLYDRNADIFQEIQSGSCSNPDETAAILQLQNEILKRIKQFVMVYHRERLARLRKIRWEKGGVLAAETRANMSEAEIDWFNDYCRNLAEFQEALDVNLMSGMEPPKALLRQVRVLEDYGEFETTDGKAMILKKGSIHYLPVNDIEILIQQHILEEIA</sequence>
<accession>A0A4V5ZXT7</accession>
<comment type="similarity">
    <text evidence="2 5">Belongs to the GINS1/PSF1 family.</text>
</comment>
<evidence type="ECO:0000259" key="7">
    <source>
        <dbReference type="Pfam" id="PF24997"/>
    </source>
</evidence>
<comment type="subcellular location">
    <subcellularLocation>
        <location evidence="1 5">Nucleus</location>
    </subcellularLocation>
</comment>
<evidence type="ECO:0000256" key="2">
    <source>
        <dbReference type="ARBA" id="ARBA00006677"/>
    </source>
</evidence>
<protein>
    <recommendedName>
        <fullName evidence="5">DNA replication complex GINS protein PSF1</fullName>
    </recommendedName>
</protein>
<comment type="caution">
    <text evidence="8">The sequence shown here is derived from an EMBL/GenBank/DDBJ whole genome shotgun (WGS) entry which is preliminary data.</text>
</comment>
<dbReference type="Pfam" id="PF24997">
    <property type="entry name" value="PSF1_C"/>
    <property type="match status" value="1"/>
</dbReference>
<feature type="domain" description="GINS subunit" evidence="6">
    <location>
        <begin position="44"/>
        <end position="102"/>
    </location>
</feature>
<dbReference type="InterPro" id="IPR005339">
    <property type="entry name" value="GINS_Psf1"/>
</dbReference>
<dbReference type="OrthoDB" id="10252587at2759"/>
<dbReference type="Proteomes" id="UP000298663">
    <property type="component" value="Unassembled WGS sequence"/>
</dbReference>
<dbReference type="CDD" id="cd21696">
    <property type="entry name" value="GINS_B_Psf1"/>
    <property type="match status" value="1"/>
</dbReference>
<dbReference type="GO" id="GO:1902983">
    <property type="term" value="P:DNA strand elongation involved in mitotic DNA replication"/>
    <property type="evidence" value="ECO:0007669"/>
    <property type="project" value="TreeGrafter"/>
</dbReference>
<dbReference type="SUPFAM" id="SSF158573">
    <property type="entry name" value="GINS helical bundle-like"/>
    <property type="match status" value="1"/>
</dbReference>
<dbReference type="InterPro" id="IPR036224">
    <property type="entry name" value="GINS_bundle-like_dom_sf"/>
</dbReference>
<dbReference type="GO" id="GO:0000811">
    <property type="term" value="C:GINS complex"/>
    <property type="evidence" value="ECO:0007669"/>
    <property type="project" value="UniProtKB-UniRule"/>
</dbReference>
<reference evidence="8 9" key="1">
    <citation type="journal article" date="2015" name="Genome Biol.">
        <title>Comparative genomics of Steinernema reveals deeply conserved gene regulatory networks.</title>
        <authorList>
            <person name="Dillman A.R."/>
            <person name="Macchietto M."/>
            <person name="Porter C.F."/>
            <person name="Rogers A."/>
            <person name="Williams B."/>
            <person name="Antoshechkin I."/>
            <person name="Lee M.M."/>
            <person name="Goodwin Z."/>
            <person name="Lu X."/>
            <person name="Lewis E.E."/>
            <person name="Goodrich-Blair H."/>
            <person name="Stock S.P."/>
            <person name="Adams B.J."/>
            <person name="Sternberg P.W."/>
            <person name="Mortazavi A."/>
        </authorList>
    </citation>
    <scope>NUCLEOTIDE SEQUENCE [LARGE SCALE GENOMIC DNA]</scope>
    <source>
        <strain evidence="8 9">ALL</strain>
    </source>
</reference>
<dbReference type="EMBL" id="AZBU02000011">
    <property type="protein sequence ID" value="TKR61005.1"/>
    <property type="molecule type" value="Genomic_DNA"/>
</dbReference>
<proteinExistence type="inferred from homology"/>
<evidence type="ECO:0000259" key="6">
    <source>
        <dbReference type="Pfam" id="PF05916"/>
    </source>
</evidence>
<dbReference type="STRING" id="34508.A0A4V5ZXT7"/>
<keyword evidence="9" id="KW-1185">Reference proteome</keyword>
<dbReference type="PANTHER" id="PTHR12914">
    <property type="entry name" value="PARTNER OF SLD5"/>
    <property type="match status" value="1"/>
</dbReference>
<keyword evidence="4 5" id="KW-0539">Nucleus</keyword>
<evidence type="ECO:0000256" key="5">
    <source>
        <dbReference type="RuleBase" id="RU368085"/>
    </source>
</evidence>
<organism evidence="8 9">
    <name type="scientific">Steinernema carpocapsae</name>
    <name type="common">Entomopathogenic nematode</name>
    <dbReference type="NCBI Taxonomy" id="34508"/>
    <lineage>
        <taxon>Eukaryota</taxon>
        <taxon>Metazoa</taxon>
        <taxon>Ecdysozoa</taxon>
        <taxon>Nematoda</taxon>
        <taxon>Chromadorea</taxon>
        <taxon>Rhabditida</taxon>
        <taxon>Tylenchina</taxon>
        <taxon>Panagrolaimomorpha</taxon>
        <taxon>Strongyloidoidea</taxon>
        <taxon>Steinernematidae</taxon>
        <taxon>Steinernema</taxon>
    </lineage>
</organism>
<dbReference type="Gene3D" id="1.20.58.1030">
    <property type="match status" value="1"/>
</dbReference>
<feature type="domain" description="DNA replication complex GINS protein PSF1 C-terminal" evidence="7">
    <location>
        <begin position="120"/>
        <end position="165"/>
    </location>
</feature>
<dbReference type="PANTHER" id="PTHR12914:SF2">
    <property type="entry name" value="DNA REPLICATION COMPLEX GINS PROTEIN PSF1"/>
    <property type="match status" value="1"/>
</dbReference>
<evidence type="ECO:0000313" key="8">
    <source>
        <dbReference type="EMBL" id="TKR61005.1"/>
    </source>
</evidence>
<dbReference type="InterPro" id="IPR021151">
    <property type="entry name" value="GINS_A"/>
</dbReference>
<reference evidence="8 9" key="2">
    <citation type="journal article" date="2019" name="G3 (Bethesda)">
        <title>Hybrid Assembly of the Genome of the Entomopathogenic Nematode Steinernema carpocapsae Identifies the X-Chromosome.</title>
        <authorList>
            <person name="Serra L."/>
            <person name="Macchietto M."/>
            <person name="Macias-Munoz A."/>
            <person name="McGill C.J."/>
            <person name="Rodriguez I.M."/>
            <person name="Rodriguez B."/>
            <person name="Murad R."/>
            <person name="Mortazavi A."/>
        </authorList>
    </citation>
    <scope>NUCLEOTIDE SEQUENCE [LARGE SCALE GENOMIC DNA]</scope>
    <source>
        <strain evidence="8 9">ALL</strain>
    </source>
</reference>
<dbReference type="CDD" id="cd11710">
    <property type="entry name" value="GINS_A_psf1"/>
    <property type="match status" value="1"/>
</dbReference>
<dbReference type="InterPro" id="IPR056783">
    <property type="entry name" value="PSF1_C"/>
</dbReference>
<keyword evidence="3 5" id="KW-0235">DNA replication</keyword>
<evidence type="ECO:0000313" key="9">
    <source>
        <dbReference type="Proteomes" id="UP000298663"/>
    </source>
</evidence>
<evidence type="ECO:0000256" key="3">
    <source>
        <dbReference type="ARBA" id="ARBA00022705"/>
    </source>
</evidence>
<name>A0A4V5ZXT7_STECR</name>
<dbReference type="AlphaFoldDB" id="A0A4V5ZXT7"/>